<dbReference type="RefSeq" id="WP_279523699.1">
    <property type="nucleotide sequence ID" value="NZ_JARVII010000003.1"/>
</dbReference>
<keyword evidence="3" id="KW-1185">Reference proteome</keyword>
<evidence type="ECO:0000256" key="1">
    <source>
        <dbReference type="SAM" id="SignalP"/>
    </source>
</evidence>
<name>A0AAW6RK71_9BURK</name>
<reference evidence="2 3" key="1">
    <citation type="submission" date="2023-04" db="EMBL/GenBank/DDBJ databases">
        <title>Ottowia paracancer sp. nov., isolated from human stomach.</title>
        <authorList>
            <person name="Song Y."/>
        </authorList>
    </citation>
    <scope>NUCLEOTIDE SEQUENCE [LARGE SCALE GENOMIC DNA]</scope>
    <source>
        <strain evidence="2 3">10c7w1</strain>
    </source>
</reference>
<keyword evidence="1" id="KW-0732">Signal</keyword>
<evidence type="ECO:0000313" key="3">
    <source>
        <dbReference type="Proteomes" id="UP001237156"/>
    </source>
</evidence>
<accession>A0AAW6RK71</accession>
<dbReference type="AlphaFoldDB" id="A0AAW6RK71"/>
<feature type="chain" id="PRO_5043420181" description="Secreted protein" evidence="1">
    <location>
        <begin position="24"/>
        <end position="173"/>
    </location>
</feature>
<dbReference type="EMBL" id="JARVII010000003">
    <property type="protein sequence ID" value="MDG9698661.1"/>
    <property type="molecule type" value="Genomic_DNA"/>
</dbReference>
<evidence type="ECO:0008006" key="4">
    <source>
        <dbReference type="Google" id="ProtNLM"/>
    </source>
</evidence>
<protein>
    <recommendedName>
        <fullName evidence="4">Secreted protein</fullName>
    </recommendedName>
</protein>
<sequence>MSFRMRLVPCALIAALLAASAQAANVDDPSMQEVIRAVLASGGNYAVAEDTQEGGDLAGAMLAGQEQRASPQARPADVSLPYGVRLFRLAKKDDAEGTPAFIYTARSSRSLRVWVGTDGGFVPAITVNSLGTQISPASNEYEVAFEAVAGRVYTIRLNEPPGSEGLYSIAIRK</sequence>
<feature type="signal peptide" evidence="1">
    <location>
        <begin position="1"/>
        <end position="23"/>
    </location>
</feature>
<dbReference type="Proteomes" id="UP001237156">
    <property type="component" value="Unassembled WGS sequence"/>
</dbReference>
<organism evidence="2 3">
    <name type="scientific">Ottowia cancrivicina</name>
    <dbReference type="NCBI Taxonomy" id="3040346"/>
    <lineage>
        <taxon>Bacteria</taxon>
        <taxon>Pseudomonadati</taxon>
        <taxon>Pseudomonadota</taxon>
        <taxon>Betaproteobacteria</taxon>
        <taxon>Burkholderiales</taxon>
        <taxon>Comamonadaceae</taxon>
        <taxon>Ottowia</taxon>
    </lineage>
</organism>
<proteinExistence type="predicted"/>
<evidence type="ECO:0000313" key="2">
    <source>
        <dbReference type="EMBL" id="MDG9698661.1"/>
    </source>
</evidence>
<gene>
    <name evidence="2" type="ORF">QB898_02825</name>
</gene>
<comment type="caution">
    <text evidence="2">The sequence shown here is derived from an EMBL/GenBank/DDBJ whole genome shotgun (WGS) entry which is preliminary data.</text>
</comment>